<comment type="similarity">
    <text evidence="1 4">Belongs to the glycosyl hydrolase 43 family.</text>
</comment>
<dbReference type="CDD" id="cd09002">
    <property type="entry name" value="GH43_XYL-like"/>
    <property type="match status" value="1"/>
</dbReference>
<dbReference type="Pfam" id="PF04616">
    <property type="entry name" value="Glyco_hydro_43"/>
    <property type="match status" value="1"/>
</dbReference>
<sequence>MKQGVKRSGWLCVLVGLMALGSGGVSAASQVANAVPACGAGLTSAPSAATPAPAVSWARGVENQRKADLANGCYLNPILSGDHPDPTILKEGRDYYMTFSSFDAIPGLVIWHSQDLINWQPLGPAITTPVDAIWAPELTKYQGRYYLYFITNKTDPVSGAKTKKFYVTTTDDIRHGGWSLPHEIVVKDAKGGNGATSDPGHIVGEDGKRYIFMSGGVRVQLKDDGTAVAEGEAGIARVVYNGWQYPQEWDVESFSQEGPKMLRHGEYFYMVLAEGGTAGPPTGHMVVVARSRSVNGPWENSPYNPIIRTQDAREKWWSRGHATLVEGPNGQWYMVYHGYENGFMTLGRQTLLEPIEWTSDGWFKAAGYDVGEPIPAPPGGTAVAHGLALSDSFRPERFDKVWSFYMPGADEASRLRFDDGSLILRARGHSPKDSPPLVMNAGDLSYQIEMEMTFEPQAQAGLLLFYSNRLYAGLAFNAQGTVLHRYGLERNGAAIADITTSHVYIRLTNRRNILTLYTSPDGEKWTKYGVQMDVSGYNQNVGYDFQALRPAIYAAGEGQVRFSHFRYSALP</sequence>
<evidence type="ECO:0000256" key="4">
    <source>
        <dbReference type="RuleBase" id="RU361187"/>
    </source>
</evidence>
<gene>
    <name evidence="7" type="ORF">O1Q98_19450</name>
</gene>
<evidence type="ECO:0000259" key="6">
    <source>
        <dbReference type="Pfam" id="PF17851"/>
    </source>
</evidence>
<evidence type="ECO:0000256" key="2">
    <source>
        <dbReference type="ARBA" id="ARBA00022801"/>
    </source>
</evidence>
<dbReference type="InterPro" id="IPR023296">
    <property type="entry name" value="Glyco_hydro_beta-prop_sf"/>
</dbReference>
<keyword evidence="5" id="KW-0732">Signal</keyword>
<name>A0ABY8G6X9_9GAMM</name>
<protein>
    <submittedName>
        <fullName evidence="7">Family 43 glycosylhydrolase</fullName>
    </submittedName>
</protein>
<dbReference type="PANTHER" id="PTHR42812">
    <property type="entry name" value="BETA-XYLOSIDASE"/>
    <property type="match status" value="1"/>
</dbReference>
<dbReference type="Gene3D" id="2.115.10.20">
    <property type="entry name" value="Glycosyl hydrolase domain, family 43"/>
    <property type="match status" value="1"/>
</dbReference>
<dbReference type="SUPFAM" id="SSF49899">
    <property type="entry name" value="Concanavalin A-like lectins/glucanases"/>
    <property type="match status" value="1"/>
</dbReference>
<organism evidence="7 8">
    <name type="scientific">Dickeya lacustris</name>
    <dbReference type="NCBI Taxonomy" id="2259638"/>
    <lineage>
        <taxon>Bacteria</taxon>
        <taxon>Pseudomonadati</taxon>
        <taxon>Pseudomonadota</taxon>
        <taxon>Gammaproteobacteria</taxon>
        <taxon>Enterobacterales</taxon>
        <taxon>Pectobacteriaceae</taxon>
        <taxon>Dickeya</taxon>
    </lineage>
</organism>
<evidence type="ECO:0000256" key="5">
    <source>
        <dbReference type="SAM" id="SignalP"/>
    </source>
</evidence>
<keyword evidence="2 4" id="KW-0378">Hydrolase</keyword>
<dbReference type="Pfam" id="PF17851">
    <property type="entry name" value="GH43_C2"/>
    <property type="match status" value="1"/>
</dbReference>
<dbReference type="InterPro" id="IPR041542">
    <property type="entry name" value="GH43_C2"/>
</dbReference>
<dbReference type="RefSeq" id="WP_240632775.1">
    <property type="nucleotide sequence ID" value="NZ_CP114280.1"/>
</dbReference>
<dbReference type="InterPro" id="IPR013320">
    <property type="entry name" value="ConA-like_dom_sf"/>
</dbReference>
<feature type="chain" id="PRO_5046920022" evidence="5">
    <location>
        <begin position="28"/>
        <end position="571"/>
    </location>
</feature>
<feature type="domain" description="Beta-xylosidase C-terminal Concanavalin A-like" evidence="6">
    <location>
        <begin position="390"/>
        <end position="567"/>
    </location>
</feature>
<dbReference type="EMBL" id="CP114280">
    <property type="protein sequence ID" value="WFN55713.1"/>
    <property type="molecule type" value="Genomic_DNA"/>
</dbReference>
<reference evidence="7 8" key="1">
    <citation type="submission" date="2022-12" db="EMBL/GenBank/DDBJ databases">
        <title>Complete genome sequencing of Dickeya lacustris type strain LMG30899.</title>
        <authorList>
            <person name="Dobhal S."/>
            <person name="Arizala D."/>
            <person name="Arif M."/>
        </authorList>
    </citation>
    <scope>NUCLEOTIDE SEQUENCE [LARGE SCALE GENOMIC DNA]</scope>
    <source>
        <strain evidence="7 8">LMG30899</strain>
    </source>
</reference>
<keyword evidence="8" id="KW-1185">Reference proteome</keyword>
<accession>A0ABY8G6X9</accession>
<dbReference type="PANTHER" id="PTHR42812:SF2">
    <property type="entry name" value="XYLOSIDASE_ARABINOSIDASE"/>
    <property type="match status" value="1"/>
</dbReference>
<proteinExistence type="inferred from homology"/>
<dbReference type="InterPro" id="IPR006710">
    <property type="entry name" value="Glyco_hydro_43"/>
</dbReference>
<evidence type="ECO:0000313" key="8">
    <source>
        <dbReference type="Proteomes" id="UP001219630"/>
    </source>
</evidence>
<evidence type="ECO:0000256" key="1">
    <source>
        <dbReference type="ARBA" id="ARBA00009865"/>
    </source>
</evidence>
<evidence type="ECO:0000313" key="7">
    <source>
        <dbReference type="EMBL" id="WFN55713.1"/>
    </source>
</evidence>
<feature type="signal peptide" evidence="5">
    <location>
        <begin position="1"/>
        <end position="27"/>
    </location>
</feature>
<dbReference type="InterPro" id="IPR051795">
    <property type="entry name" value="Glycosyl_Hydrlase_43"/>
</dbReference>
<dbReference type="SUPFAM" id="SSF75005">
    <property type="entry name" value="Arabinanase/levansucrase/invertase"/>
    <property type="match status" value="1"/>
</dbReference>
<keyword evidence="3 4" id="KW-0326">Glycosidase</keyword>
<evidence type="ECO:0000256" key="3">
    <source>
        <dbReference type="ARBA" id="ARBA00023295"/>
    </source>
</evidence>
<dbReference type="Gene3D" id="2.60.120.200">
    <property type="match status" value="1"/>
</dbReference>
<dbReference type="Proteomes" id="UP001219630">
    <property type="component" value="Chromosome"/>
</dbReference>